<evidence type="ECO:0000259" key="1">
    <source>
        <dbReference type="Pfam" id="PF25534"/>
    </source>
</evidence>
<accession>A0A139A305</accession>
<dbReference type="OrthoDB" id="3237202at2759"/>
<dbReference type="Pfam" id="PF25534">
    <property type="entry name" value="DUF7918"/>
    <property type="match status" value="1"/>
</dbReference>
<proteinExistence type="predicted"/>
<evidence type="ECO:0000313" key="2">
    <source>
        <dbReference type="EMBL" id="KXS11187.1"/>
    </source>
</evidence>
<gene>
    <name evidence="2" type="ORF">M427DRAFT_60985</name>
</gene>
<evidence type="ECO:0000313" key="3">
    <source>
        <dbReference type="Proteomes" id="UP000070544"/>
    </source>
</evidence>
<dbReference type="Proteomes" id="UP000070544">
    <property type="component" value="Unassembled WGS sequence"/>
</dbReference>
<dbReference type="AlphaFoldDB" id="A0A139A305"/>
<dbReference type="InterPro" id="IPR057678">
    <property type="entry name" value="DUF7918"/>
</dbReference>
<sequence>MPSIGGYTASVLIEGTPAPEYCVTITTDHTTGQPRATAYIESKSEQDFSVKFEGTNPTSGMHSITAKLTVDAERVVAINAQQPNISLHFLGKPAPGGYKAMAFRVPKLVSDDDVGGAELLAVQREKGVCVNLLR</sequence>
<organism evidence="2 3">
    <name type="scientific">Gonapodya prolifera (strain JEL478)</name>
    <name type="common">Monoblepharis prolifera</name>
    <dbReference type="NCBI Taxonomy" id="1344416"/>
    <lineage>
        <taxon>Eukaryota</taxon>
        <taxon>Fungi</taxon>
        <taxon>Fungi incertae sedis</taxon>
        <taxon>Chytridiomycota</taxon>
        <taxon>Chytridiomycota incertae sedis</taxon>
        <taxon>Monoblepharidomycetes</taxon>
        <taxon>Monoblepharidales</taxon>
        <taxon>Gonapodyaceae</taxon>
        <taxon>Gonapodya</taxon>
    </lineage>
</organism>
<protein>
    <recommendedName>
        <fullName evidence="1">DUF7918 domain-containing protein</fullName>
    </recommendedName>
</protein>
<dbReference type="EMBL" id="KQ965806">
    <property type="protein sequence ID" value="KXS11187.1"/>
    <property type="molecule type" value="Genomic_DNA"/>
</dbReference>
<name>A0A139A305_GONPJ</name>
<keyword evidence="3" id="KW-1185">Reference proteome</keyword>
<feature type="domain" description="DUF7918" evidence="1">
    <location>
        <begin position="7"/>
        <end position="77"/>
    </location>
</feature>
<reference evidence="2 3" key="1">
    <citation type="journal article" date="2015" name="Genome Biol. Evol.">
        <title>Phylogenomic analyses indicate that early fungi evolved digesting cell walls of algal ancestors of land plants.</title>
        <authorList>
            <person name="Chang Y."/>
            <person name="Wang S."/>
            <person name="Sekimoto S."/>
            <person name="Aerts A.L."/>
            <person name="Choi C."/>
            <person name="Clum A."/>
            <person name="LaButti K.M."/>
            <person name="Lindquist E.A."/>
            <person name="Yee Ngan C."/>
            <person name="Ohm R.A."/>
            <person name="Salamov A.A."/>
            <person name="Grigoriev I.V."/>
            <person name="Spatafora J.W."/>
            <person name="Berbee M.L."/>
        </authorList>
    </citation>
    <scope>NUCLEOTIDE SEQUENCE [LARGE SCALE GENOMIC DNA]</scope>
    <source>
        <strain evidence="2 3">JEL478</strain>
    </source>
</reference>